<feature type="domain" description="Endoribonuclease YicC-like N-terminal" evidence="6">
    <location>
        <begin position="2"/>
        <end position="157"/>
    </location>
</feature>
<dbReference type="GO" id="GO:0004521">
    <property type="term" value="F:RNA endonuclease activity"/>
    <property type="evidence" value="ECO:0007669"/>
    <property type="project" value="InterPro"/>
</dbReference>
<dbReference type="Pfam" id="PF03755">
    <property type="entry name" value="YicC-like_N"/>
    <property type="match status" value="1"/>
</dbReference>
<dbReference type="STRING" id="28136.SAMN02745202_02326"/>
<dbReference type="EMBL" id="FUXK01000035">
    <property type="protein sequence ID" value="SKA16641.1"/>
    <property type="molecule type" value="Genomic_DNA"/>
</dbReference>
<dbReference type="InterPro" id="IPR013527">
    <property type="entry name" value="YicC-like_N"/>
</dbReference>
<dbReference type="InterPro" id="IPR013551">
    <property type="entry name" value="YicC-like_C"/>
</dbReference>
<dbReference type="Proteomes" id="UP000190065">
    <property type="component" value="Unassembled WGS sequence"/>
</dbReference>
<keyword evidence="2" id="KW-0540">Nuclease</keyword>
<dbReference type="RefSeq" id="WP_025071200.1">
    <property type="nucleotide sequence ID" value="NZ_FUXK01000035.1"/>
</dbReference>
<name>A0A1T4RLS9_9BACT</name>
<evidence type="ECO:0000259" key="7">
    <source>
        <dbReference type="Pfam" id="PF08340"/>
    </source>
</evidence>
<evidence type="ECO:0000256" key="1">
    <source>
        <dbReference type="ARBA" id="ARBA00001968"/>
    </source>
</evidence>
<proteinExistence type="inferred from homology"/>
<dbReference type="GO" id="GO:0016787">
    <property type="term" value="F:hydrolase activity"/>
    <property type="evidence" value="ECO:0007669"/>
    <property type="project" value="UniProtKB-KW"/>
</dbReference>
<evidence type="ECO:0000256" key="3">
    <source>
        <dbReference type="ARBA" id="ARBA00022759"/>
    </source>
</evidence>
<comment type="cofactor">
    <cofactor evidence="1">
        <name>a divalent metal cation</name>
        <dbReference type="ChEBI" id="CHEBI:60240"/>
    </cofactor>
</comment>
<comment type="similarity">
    <text evidence="5">Belongs to the YicC/YloC family.</text>
</comment>
<reference evidence="8 9" key="1">
    <citation type="submission" date="2017-02" db="EMBL/GenBank/DDBJ databases">
        <authorList>
            <person name="Peterson S.W."/>
        </authorList>
    </citation>
    <scope>NUCLEOTIDE SEQUENCE [LARGE SCALE GENOMIC DNA]</scope>
    <source>
        <strain evidence="8 9">ATCC 43324</strain>
    </source>
</reference>
<sequence length="292" mass="33932">MILSMTGYGKSVRTYGEKKINVEIKSLNSKNLDLSTRIAPLYREKEMEIRQQVAQQLERGKIDFAIWIEKDAAIDASAINEALVENYYQQIKQIAQQSHIPEPADWFGTLLSLPDVTAKTENEQLEREEWAAAEQAIREALDNLVAFRQQEGRALQQKFHEKVDNIEQLLLSIEPYEKSRIEKIRQNLIKGLEQIPGVDYDQNRLEQELIYYIEKLDISEEKQRLTNHLHYFRETMREEGHGVGKKLGFIAQEMGREINTTGSKSNQAEMQNIVVKMKDELEQIKEQVLNVL</sequence>
<evidence type="ECO:0000256" key="4">
    <source>
        <dbReference type="ARBA" id="ARBA00022801"/>
    </source>
</evidence>
<dbReference type="Pfam" id="PF08340">
    <property type="entry name" value="YicC-like_C"/>
    <property type="match status" value="1"/>
</dbReference>
<evidence type="ECO:0000256" key="5">
    <source>
        <dbReference type="ARBA" id="ARBA00035648"/>
    </source>
</evidence>
<dbReference type="PANTHER" id="PTHR30636:SF3">
    <property type="entry name" value="UPF0701 PROTEIN YICC"/>
    <property type="match status" value="1"/>
</dbReference>
<feature type="domain" description="Endoribonuclease YicC-like C-terminal" evidence="7">
    <location>
        <begin position="174"/>
        <end position="291"/>
    </location>
</feature>
<dbReference type="NCBIfam" id="TIGR00255">
    <property type="entry name" value="YicC/YloC family endoribonuclease"/>
    <property type="match status" value="1"/>
</dbReference>
<evidence type="ECO:0000313" key="9">
    <source>
        <dbReference type="Proteomes" id="UP000190065"/>
    </source>
</evidence>
<dbReference type="eggNOG" id="COG1561">
    <property type="taxonomic scope" value="Bacteria"/>
</dbReference>
<gene>
    <name evidence="8" type="ORF">SAMN02745202_02326</name>
</gene>
<evidence type="ECO:0000256" key="2">
    <source>
        <dbReference type="ARBA" id="ARBA00022722"/>
    </source>
</evidence>
<evidence type="ECO:0000259" key="6">
    <source>
        <dbReference type="Pfam" id="PF03755"/>
    </source>
</evidence>
<dbReference type="PANTHER" id="PTHR30636">
    <property type="entry name" value="UPF0701 PROTEIN YICC"/>
    <property type="match status" value="1"/>
</dbReference>
<dbReference type="InterPro" id="IPR005229">
    <property type="entry name" value="YicC/YloC-like"/>
</dbReference>
<organism evidence="8 9">
    <name type="scientific">Segatella oulorum</name>
    <dbReference type="NCBI Taxonomy" id="28136"/>
    <lineage>
        <taxon>Bacteria</taxon>
        <taxon>Pseudomonadati</taxon>
        <taxon>Bacteroidota</taxon>
        <taxon>Bacteroidia</taxon>
        <taxon>Bacteroidales</taxon>
        <taxon>Prevotellaceae</taxon>
        <taxon>Segatella</taxon>
    </lineage>
</organism>
<keyword evidence="4" id="KW-0378">Hydrolase</keyword>
<dbReference type="AlphaFoldDB" id="A0A1T4RLS9"/>
<protein>
    <submittedName>
        <fullName evidence="8">TIGR00255 family protein</fullName>
    </submittedName>
</protein>
<keyword evidence="3" id="KW-0255">Endonuclease</keyword>
<evidence type="ECO:0000313" key="8">
    <source>
        <dbReference type="EMBL" id="SKA16641.1"/>
    </source>
</evidence>
<accession>A0A1T4RLS9</accession>